<reference evidence="7" key="2">
    <citation type="submission" date="2021-04" db="EMBL/GenBank/DDBJ databases">
        <authorList>
            <person name="Gilroy R."/>
        </authorList>
    </citation>
    <scope>NUCLEOTIDE SEQUENCE</scope>
    <source>
        <strain evidence="7">ChiHjej13B12-4958</strain>
    </source>
</reference>
<accession>A0A9D2QEW5</accession>
<evidence type="ECO:0000256" key="2">
    <source>
        <dbReference type="ARBA" id="ARBA00023015"/>
    </source>
</evidence>
<feature type="domain" description="HTH lysR-type" evidence="6">
    <location>
        <begin position="21"/>
        <end position="78"/>
    </location>
</feature>
<evidence type="ECO:0000256" key="4">
    <source>
        <dbReference type="ARBA" id="ARBA00023159"/>
    </source>
</evidence>
<dbReference type="PANTHER" id="PTHR30346">
    <property type="entry name" value="TRANSCRIPTIONAL DUAL REGULATOR HCAR-RELATED"/>
    <property type="match status" value="1"/>
</dbReference>
<evidence type="ECO:0000313" key="7">
    <source>
        <dbReference type="EMBL" id="HJC84772.1"/>
    </source>
</evidence>
<name>A0A9D2QEW5_9CORY</name>
<keyword evidence="4" id="KW-0010">Activator</keyword>
<dbReference type="Proteomes" id="UP000823858">
    <property type="component" value="Unassembled WGS sequence"/>
</dbReference>
<dbReference type="Gene3D" id="3.40.190.290">
    <property type="match status" value="1"/>
</dbReference>
<protein>
    <submittedName>
        <fullName evidence="7">LysR family transcriptional regulator</fullName>
    </submittedName>
</protein>
<dbReference type="Pfam" id="PF00126">
    <property type="entry name" value="HTH_1"/>
    <property type="match status" value="1"/>
</dbReference>
<keyword evidence="5" id="KW-0804">Transcription</keyword>
<sequence length="315" mass="34294">MLHYRNNRTKCIRIAFVSHSVQFSDLDWFIDLAETGNMVDTSLATGISQSTLSRRLAKLEQAVGVSLFDRHGRHLVLNRRGAALADAAADTRATWRAGVEEVQRMADPERGTVRLSFMHSLGTWLVPDLLRTYREDHPSVRFDLVQGAAMHLVDQVISGRADLALVGPRPGPQIAAGQVDWMELAEQRLGLAVASSHRWAGRESIDIAEAADEPFVAMLEGYGTRLLLNELTAAAGFRPRLVFESMELTTVAGLVTAGLGVALLPLDDPNLRLPGMAVIPLATTRSRELGVVWASGAKLSPPVAAFLEFMTEHAG</sequence>
<dbReference type="GO" id="GO:0003677">
    <property type="term" value="F:DNA binding"/>
    <property type="evidence" value="ECO:0007669"/>
    <property type="project" value="UniProtKB-KW"/>
</dbReference>
<comment type="similarity">
    <text evidence="1">Belongs to the LysR transcriptional regulatory family.</text>
</comment>
<dbReference type="InterPro" id="IPR036390">
    <property type="entry name" value="WH_DNA-bd_sf"/>
</dbReference>
<dbReference type="Pfam" id="PF03466">
    <property type="entry name" value="LysR_substrate"/>
    <property type="match status" value="1"/>
</dbReference>
<dbReference type="InterPro" id="IPR036388">
    <property type="entry name" value="WH-like_DNA-bd_sf"/>
</dbReference>
<organism evidence="7 8">
    <name type="scientific">Candidatus Corynebacterium faecigallinarum</name>
    <dbReference type="NCBI Taxonomy" id="2838528"/>
    <lineage>
        <taxon>Bacteria</taxon>
        <taxon>Bacillati</taxon>
        <taxon>Actinomycetota</taxon>
        <taxon>Actinomycetes</taxon>
        <taxon>Mycobacteriales</taxon>
        <taxon>Corynebacteriaceae</taxon>
        <taxon>Corynebacterium</taxon>
    </lineage>
</organism>
<dbReference type="SUPFAM" id="SSF46785">
    <property type="entry name" value="Winged helix' DNA-binding domain"/>
    <property type="match status" value="1"/>
</dbReference>
<keyword evidence="3" id="KW-0238">DNA-binding</keyword>
<reference evidence="7" key="1">
    <citation type="journal article" date="2021" name="PeerJ">
        <title>Extensive microbial diversity within the chicken gut microbiome revealed by metagenomics and culture.</title>
        <authorList>
            <person name="Gilroy R."/>
            <person name="Ravi A."/>
            <person name="Getino M."/>
            <person name="Pursley I."/>
            <person name="Horton D.L."/>
            <person name="Alikhan N.F."/>
            <person name="Baker D."/>
            <person name="Gharbi K."/>
            <person name="Hall N."/>
            <person name="Watson M."/>
            <person name="Adriaenssens E.M."/>
            <person name="Foster-Nyarko E."/>
            <person name="Jarju S."/>
            <person name="Secka A."/>
            <person name="Antonio M."/>
            <person name="Oren A."/>
            <person name="Chaudhuri R.R."/>
            <person name="La Ragione R."/>
            <person name="Hildebrand F."/>
            <person name="Pallen M.J."/>
        </authorList>
    </citation>
    <scope>NUCLEOTIDE SEQUENCE</scope>
    <source>
        <strain evidence="7">ChiHjej13B12-4958</strain>
    </source>
</reference>
<dbReference type="SUPFAM" id="SSF53850">
    <property type="entry name" value="Periplasmic binding protein-like II"/>
    <property type="match status" value="1"/>
</dbReference>
<gene>
    <name evidence="7" type="ORF">H9751_04350</name>
</gene>
<dbReference type="GO" id="GO:0032993">
    <property type="term" value="C:protein-DNA complex"/>
    <property type="evidence" value="ECO:0007669"/>
    <property type="project" value="TreeGrafter"/>
</dbReference>
<dbReference type="PROSITE" id="PS50931">
    <property type="entry name" value="HTH_LYSR"/>
    <property type="match status" value="1"/>
</dbReference>
<keyword evidence="2" id="KW-0805">Transcription regulation</keyword>
<evidence type="ECO:0000313" key="8">
    <source>
        <dbReference type="Proteomes" id="UP000823858"/>
    </source>
</evidence>
<dbReference type="Gene3D" id="1.10.10.10">
    <property type="entry name" value="Winged helix-like DNA-binding domain superfamily/Winged helix DNA-binding domain"/>
    <property type="match status" value="1"/>
</dbReference>
<dbReference type="CDD" id="cd08434">
    <property type="entry name" value="PBP2_GltC_like"/>
    <property type="match status" value="1"/>
</dbReference>
<evidence type="ECO:0000256" key="3">
    <source>
        <dbReference type="ARBA" id="ARBA00023125"/>
    </source>
</evidence>
<dbReference type="GO" id="GO:0003700">
    <property type="term" value="F:DNA-binding transcription factor activity"/>
    <property type="evidence" value="ECO:0007669"/>
    <property type="project" value="InterPro"/>
</dbReference>
<dbReference type="InterPro" id="IPR005119">
    <property type="entry name" value="LysR_subst-bd"/>
</dbReference>
<comment type="caution">
    <text evidence="7">The sequence shown here is derived from an EMBL/GenBank/DDBJ whole genome shotgun (WGS) entry which is preliminary data.</text>
</comment>
<evidence type="ECO:0000259" key="6">
    <source>
        <dbReference type="PROSITE" id="PS50931"/>
    </source>
</evidence>
<dbReference type="InterPro" id="IPR000847">
    <property type="entry name" value="LysR_HTH_N"/>
</dbReference>
<dbReference type="EMBL" id="DWVP01000009">
    <property type="protein sequence ID" value="HJC84772.1"/>
    <property type="molecule type" value="Genomic_DNA"/>
</dbReference>
<proteinExistence type="inferred from homology"/>
<dbReference type="AlphaFoldDB" id="A0A9D2QEW5"/>
<dbReference type="PANTHER" id="PTHR30346:SF28">
    <property type="entry name" value="HTH-TYPE TRANSCRIPTIONAL REGULATOR CYNR"/>
    <property type="match status" value="1"/>
</dbReference>
<evidence type="ECO:0000256" key="1">
    <source>
        <dbReference type="ARBA" id="ARBA00009437"/>
    </source>
</evidence>
<evidence type="ECO:0000256" key="5">
    <source>
        <dbReference type="ARBA" id="ARBA00023163"/>
    </source>
</evidence>